<organism evidence="1 2">
    <name type="scientific">Coniochaeta hoffmannii</name>
    <dbReference type="NCBI Taxonomy" id="91930"/>
    <lineage>
        <taxon>Eukaryota</taxon>
        <taxon>Fungi</taxon>
        <taxon>Dikarya</taxon>
        <taxon>Ascomycota</taxon>
        <taxon>Pezizomycotina</taxon>
        <taxon>Sordariomycetes</taxon>
        <taxon>Sordariomycetidae</taxon>
        <taxon>Coniochaetales</taxon>
        <taxon>Coniochaetaceae</taxon>
        <taxon>Coniochaeta</taxon>
    </lineage>
</organism>
<dbReference type="AlphaFoldDB" id="A0AA38RLL3"/>
<dbReference type="EMBL" id="JANBVN010000068">
    <property type="protein sequence ID" value="KAJ9150987.1"/>
    <property type="molecule type" value="Genomic_DNA"/>
</dbReference>
<proteinExistence type="predicted"/>
<keyword evidence="2" id="KW-1185">Reference proteome</keyword>
<accession>A0AA38RLL3</accession>
<evidence type="ECO:0000313" key="1">
    <source>
        <dbReference type="EMBL" id="KAJ9150987.1"/>
    </source>
</evidence>
<name>A0AA38RLL3_9PEZI</name>
<gene>
    <name evidence="1" type="ORF">NKR19_g5126</name>
</gene>
<comment type="caution">
    <text evidence="1">The sequence shown here is derived from an EMBL/GenBank/DDBJ whole genome shotgun (WGS) entry which is preliminary data.</text>
</comment>
<dbReference type="Proteomes" id="UP001174691">
    <property type="component" value="Unassembled WGS sequence"/>
</dbReference>
<evidence type="ECO:0000313" key="2">
    <source>
        <dbReference type="Proteomes" id="UP001174691"/>
    </source>
</evidence>
<protein>
    <submittedName>
        <fullName evidence="1">Uncharacterized protein</fullName>
    </submittedName>
</protein>
<reference evidence="1" key="1">
    <citation type="submission" date="2022-07" db="EMBL/GenBank/DDBJ databases">
        <title>Fungi with potential for degradation of polypropylene.</title>
        <authorList>
            <person name="Gostincar C."/>
        </authorList>
    </citation>
    <scope>NUCLEOTIDE SEQUENCE</scope>
    <source>
        <strain evidence="1">EXF-13287</strain>
    </source>
</reference>
<sequence length="292" mass="33134">MHQTITLMTEYKNLTAHGLDAILAVLRTGLGDYLTLQDLYRPLLQERCTCCGGFGGFIFLLTCTRCCIDCLNNDLHLTATDIGALMFKESHARILRDLSPVHVPLRTLPGAYSRTKAWRDGGRLLVAGEDVWDIIDRVQGPGPSPARLALLYNPNLLFGWQKCAAAVNLPFYDPKANKGYRGFSCKGCVSDITARNWVSPQYQEQNTRVYSREGFIAHFKRCGRAQRLWLASRAGTREVTYLESPFSMNGGINTVRVPWYCRESVRRLVWMVFSWLAQRTSGHRARRARVRI</sequence>